<feature type="compositionally biased region" description="Acidic residues" evidence="6">
    <location>
        <begin position="239"/>
        <end position="254"/>
    </location>
</feature>
<dbReference type="SMART" id="SM01069">
    <property type="entry name" value="CDC37_C"/>
    <property type="match status" value="1"/>
</dbReference>
<dbReference type="Pfam" id="PF08564">
    <property type="entry name" value="CDC37_C"/>
    <property type="match status" value="1"/>
</dbReference>
<proteinExistence type="inferred from homology"/>
<dbReference type="Pfam" id="PF03234">
    <property type="entry name" value="CDC37_N"/>
    <property type="match status" value="1"/>
</dbReference>
<feature type="region of interest" description="Disordered" evidence="6">
    <location>
        <begin position="487"/>
        <end position="507"/>
    </location>
</feature>
<dbReference type="InterPro" id="IPR013855">
    <property type="entry name" value="Cdc37_N_dom"/>
</dbReference>
<dbReference type="GO" id="GO:0006457">
    <property type="term" value="P:protein folding"/>
    <property type="evidence" value="ECO:0007669"/>
    <property type="project" value="TreeGrafter"/>
</dbReference>
<reference evidence="10 11" key="1">
    <citation type="submission" date="2014-04" db="EMBL/GenBank/DDBJ databases">
        <authorList>
            <consortium name="DOE Joint Genome Institute"/>
            <person name="Kuo A."/>
            <person name="Kohler A."/>
            <person name="Costa M.D."/>
            <person name="Nagy L.G."/>
            <person name="Floudas D."/>
            <person name="Copeland A."/>
            <person name="Barry K.W."/>
            <person name="Cichocki N."/>
            <person name="Veneault-Fourrey C."/>
            <person name="LaButti K."/>
            <person name="Lindquist E.A."/>
            <person name="Lipzen A."/>
            <person name="Lundell T."/>
            <person name="Morin E."/>
            <person name="Murat C."/>
            <person name="Sun H."/>
            <person name="Tunlid A."/>
            <person name="Henrissat B."/>
            <person name="Grigoriev I.V."/>
            <person name="Hibbett D.S."/>
            <person name="Martin F."/>
            <person name="Nordberg H.P."/>
            <person name="Cantor M.N."/>
            <person name="Hua S.X."/>
        </authorList>
    </citation>
    <scope>NUCLEOTIDE SEQUENCE [LARGE SCALE GENOMIC DNA]</scope>
    <source>
        <strain evidence="10 11">Marx 270</strain>
    </source>
</reference>
<protein>
    <recommendedName>
        <fullName evidence="5">Hsp90 chaperone protein kinase-targeting subunit</fullName>
    </recommendedName>
</protein>
<dbReference type="GO" id="GO:0051087">
    <property type="term" value="F:protein-folding chaperone binding"/>
    <property type="evidence" value="ECO:0007669"/>
    <property type="project" value="TreeGrafter"/>
</dbReference>
<gene>
    <name evidence="10" type="ORF">M404DRAFT_946351</name>
</gene>
<dbReference type="GO" id="GO:0005737">
    <property type="term" value="C:cytoplasm"/>
    <property type="evidence" value="ECO:0007669"/>
    <property type="project" value="UniProtKB-SubCell"/>
</dbReference>
<evidence type="ECO:0000256" key="2">
    <source>
        <dbReference type="ARBA" id="ARBA00006222"/>
    </source>
</evidence>
<dbReference type="GO" id="GO:0050821">
    <property type="term" value="P:protein stabilization"/>
    <property type="evidence" value="ECO:0007669"/>
    <property type="project" value="TreeGrafter"/>
</dbReference>
<feature type="compositionally biased region" description="Low complexity" evidence="6">
    <location>
        <begin position="209"/>
        <end position="238"/>
    </location>
</feature>
<keyword evidence="11" id="KW-1185">Reference proteome</keyword>
<sequence>MPLNYSKWDQLELSDDSDIEGHPNVDKRSLIRWKQRDIHEKREARKQRIAAFQAEIACNNVLAPRLKRIREQDSEDVRTLTGLPLFQHLVERLETSPSSAAPPTNAKNQPTYDAMVLSLLLQIYDEAKPLPSDEQEKAIISCLDRHISQLADHTKKLEKDLEEEVREQKKHITSEDIKEGWENKYVPPPPAPPPIKSVSPETSKKKKTTTTTTTYEVLNPGASSSAAAQSEALASSAEADIEDEGDGDDDDELPELTPALTQFSHLPLWDYEASFSFIQQNRAVFVPGASDALLVAAFRAQVEGKAKYAKQCVHQSLLLQYCDKLGKDGVRVFFQKMIGGDKRAIPVFAKDVEDTYSHIVTRAKATAASSSSSAQKEQIQLVPENPNATISFNVPDGLPPDDLRLEGPGTEDLDIEEVRRALTMRWQVFNSFPEPLKVALKEGTLEAVNKVLGEMEVAEAEDVVSKLDMTGIMNFAEGGIRDETAKAAEVEGEEQGDGQGDGDGDGD</sequence>
<organism evidence="10 11">
    <name type="scientific">Pisolithus tinctorius Marx 270</name>
    <dbReference type="NCBI Taxonomy" id="870435"/>
    <lineage>
        <taxon>Eukaryota</taxon>
        <taxon>Fungi</taxon>
        <taxon>Dikarya</taxon>
        <taxon>Basidiomycota</taxon>
        <taxon>Agaricomycotina</taxon>
        <taxon>Agaricomycetes</taxon>
        <taxon>Agaricomycetidae</taxon>
        <taxon>Boletales</taxon>
        <taxon>Sclerodermatineae</taxon>
        <taxon>Pisolithaceae</taxon>
        <taxon>Pisolithus</taxon>
    </lineage>
</organism>
<feature type="region of interest" description="Disordered" evidence="6">
    <location>
        <begin position="167"/>
        <end position="255"/>
    </location>
</feature>
<dbReference type="Gene3D" id="1.20.58.610">
    <property type="entry name" value="Cdc37, Hsp90 binding domain"/>
    <property type="match status" value="1"/>
</dbReference>
<dbReference type="PANTHER" id="PTHR12800:SF4">
    <property type="entry name" value="HSP90 CO-CHAPERONE CDC37"/>
    <property type="match status" value="1"/>
</dbReference>
<dbReference type="PANTHER" id="PTHR12800">
    <property type="entry name" value="CDC37-RELATED"/>
    <property type="match status" value="1"/>
</dbReference>
<keyword evidence="4" id="KW-0143">Chaperone</keyword>
<dbReference type="Proteomes" id="UP000054217">
    <property type="component" value="Unassembled WGS sequence"/>
</dbReference>
<dbReference type="InterPro" id="IPR038189">
    <property type="entry name" value="Cdc37_Hsp90-bd_sf"/>
</dbReference>
<evidence type="ECO:0000313" key="10">
    <source>
        <dbReference type="EMBL" id="KIO05958.1"/>
    </source>
</evidence>
<feature type="compositionally biased region" description="Basic and acidic residues" evidence="6">
    <location>
        <begin position="167"/>
        <end position="182"/>
    </location>
</feature>
<evidence type="ECO:0000256" key="3">
    <source>
        <dbReference type="ARBA" id="ARBA00022490"/>
    </source>
</evidence>
<evidence type="ECO:0000256" key="6">
    <source>
        <dbReference type="SAM" id="MobiDB-lite"/>
    </source>
</evidence>
<evidence type="ECO:0000313" key="11">
    <source>
        <dbReference type="Proteomes" id="UP000054217"/>
    </source>
</evidence>
<dbReference type="AlphaFoldDB" id="A0A0C3JAA2"/>
<dbReference type="Pfam" id="PF08565">
    <property type="entry name" value="CDC37_M"/>
    <property type="match status" value="1"/>
</dbReference>
<feature type="compositionally biased region" description="Pro residues" evidence="6">
    <location>
        <begin position="186"/>
        <end position="195"/>
    </location>
</feature>
<feature type="domain" description="Cdc37 N-terminal" evidence="9">
    <location>
        <begin position="2"/>
        <end position="184"/>
    </location>
</feature>
<feature type="compositionally biased region" description="Acidic residues" evidence="6">
    <location>
        <begin position="490"/>
        <end position="507"/>
    </location>
</feature>
<dbReference type="InParanoid" id="A0A0C3JAA2"/>
<dbReference type="InterPro" id="IPR013874">
    <property type="entry name" value="Cdc37_Hsp90-bd"/>
</dbReference>
<feature type="domain" description="Cdc37 Hsp90 binding" evidence="8">
    <location>
        <begin position="183"/>
        <end position="378"/>
    </location>
</feature>
<dbReference type="HOGENOM" id="CLU_033261_0_0_1"/>
<dbReference type="EMBL" id="KN831964">
    <property type="protein sequence ID" value="KIO05958.1"/>
    <property type="molecule type" value="Genomic_DNA"/>
</dbReference>
<dbReference type="GO" id="GO:0031072">
    <property type="term" value="F:heat shock protein binding"/>
    <property type="evidence" value="ECO:0007669"/>
    <property type="project" value="TreeGrafter"/>
</dbReference>
<dbReference type="OrthoDB" id="440202at2759"/>
<dbReference type="STRING" id="870435.A0A0C3JAA2"/>
<evidence type="ECO:0000256" key="5">
    <source>
        <dbReference type="ARBA" id="ARBA00031396"/>
    </source>
</evidence>
<keyword evidence="3" id="KW-0963">Cytoplasm</keyword>
<evidence type="ECO:0000259" key="9">
    <source>
        <dbReference type="SMART" id="SM01071"/>
    </source>
</evidence>
<dbReference type="SUPFAM" id="SSF101391">
    <property type="entry name" value="Hsp90 co-chaperone CDC37"/>
    <property type="match status" value="1"/>
</dbReference>
<comment type="similarity">
    <text evidence="2">Belongs to the CDC37 family.</text>
</comment>
<dbReference type="GO" id="GO:0019901">
    <property type="term" value="F:protein kinase binding"/>
    <property type="evidence" value="ECO:0007669"/>
    <property type="project" value="InterPro"/>
</dbReference>
<dbReference type="FunCoup" id="A0A0C3JAA2">
    <property type="interactions" value="467"/>
</dbReference>
<evidence type="ECO:0000259" key="7">
    <source>
        <dbReference type="SMART" id="SM01069"/>
    </source>
</evidence>
<dbReference type="InterPro" id="IPR013873">
    <property type="entry name" value="Cdc37_C"/>
</dbReference>
<reference evidence="11" key="2">
    <citation type="submission" date="2015-01" db="EMBL/GenBank/DDBJ databases">
        <title>Evolutionary Origins and Diversification of the Mycorrhizal Mutualists.</title>
        <authorList>
            <consortium name="DOE Joint Genome Institute"/>
            <consortium name="Mycorrhizal Genomics Consortium"/>
            <person name="Kohler A."/>
            <person name="Kuo A."/>
            <person name="Nagy L.G."/>
            <person name="Floudas D."/>
            <person name="Copeland A."/>
            <person name="Barry K.W."/>
            <person name="Cichocki N."/>
            <person name="Veneault-Fourrey C."/>
            <person name="LaButti K."/>
            <person name="Lindquist E.A."/>
            <person name="Lipzen A."/>
            <person name="Lundell T."/>
            <person name="Morin E."/>
            <person name="Murat C."/>
            <person name="Riley R."/>
            <person name="Ohm R."/>
            <person name="Sun H."/>
            <person name="Tunlid A."/>
            <person name="Henrissat B."/>
            <person name="Grigoriev I.V."/>
            <person name="Hibbett D.S."/>
            <person name="Martin F."/>
        </authorList>
    </citation>
    <scope>NUCLEOTIDE SEQUENCE [LARGE SCALE GENOMIC DNA]</scope>
    <source>
        <strain evidence="11">Marx 270</strain>
    </source>
</reference>
<comment type="subcellular location">
    <subcellularLocation>
        <location evidence="1">Cytoplasm</location>
    </subcellularLocation>
</comment>
<evidence type="ECO:0000259" key="8">
    <source>
        <dbReference type="SMART" id="SM01070"/>
    </source>
</evidence>
<evidence type="ECO:0000256" key="1">
    <source>
        <dbReference type="ARBA" id="ARBA00004496"/>
    </source>
</evidence>
<dbReference type="SMART" id="SM01070">
    <property type="entry name" value="CDC37_M"/>
    <property type="match status" value="1"/>
</dbReference>
<dbReference type="SMART" id="SM01071">
    <property type="entry name" value="CDC37_N"/>
    <property type="match status" value="1"/>
</dbReference>
<accession>A0A0C3JAA2</accession>
<dbReference type="InterPro" id="IPR004918">
    <property type="entry name" value="Cdc37"/>
</dbReference>
<name>A0A0C3JAA2_PISTI</name>
<evidence type="ECO:0000256" key="4">
    <source>
        <dbReference type="ARBA" id="ARBA00023186"/>
    </source>
</evidence>
<feature type="domain" description="Cdc37 C-terminal" evidence="7">
    <location>
        <begin position="392"/>
        <end position="505"/>
    </location>
</feature>
<dbReference type="GO" id="GO:0051082">
    <property type="term" value="F:unfolded protein binding"/>
    <property type="evidence" value="ECO:0007669"/>
    <property type="project" value="TreeGrafter"/>
</dbReference>